<accession>A0A328B0F6</accession>
<proteinExistence type="predicted"/>
<organism evidence="1 2">
    <name type="scientific">Phenylobacterium hankyongense</name>
    <dbReference type="NCBI Taxonomy" id="1813876"/>
    <lineage>
        <taxon>Bacteria</taxon>
        <taxon>Pseudomonadati</taxon>
        <taxon>Pseudomonadota</taxon>
        <taxon>Alphaproteobacteria</taxon>
        <taxon>Caulobacterales</taxon>
        <taxon>Caulobacteraceae</taxon>
        <taxon>Phenylobacterium</taxon>
    </lineage>
</organism>
<dbReference type="OrthoDB" id="7212433at2"/>
<keyword evidence="2" id="KW-1185">Reference proteome</keyword>
<name>A0A328B0F6_9CAUL</name>
<comment type="caution">
    <text evidence="1">The sequence shown here is derived from an EMBL/GenBank/DDBJ whole genome shotgun (WGS) entry which is preliminary data.</text>
</comment>
<gene>
    <name evidence="1" type="ORF">DJ021_11520</name>
</gene>
<evidence type="ECO:0000313" key="1">
    <source>
        <dbReference type="EMBL" id="RAK60389.1"/>
    </source>
</evidence>
<dbReference type="RefSeq" id="WP_111457682.1">
    <property type="nucleotide sequence ID" value="NZ_QFYP01000001.1"/>
</dbReference>
<evidence type="ECO:0000313" key="2">
    <source>
        <dbReference type="Proteomes" id="UP000249842"/>
    </source>
</evidence>
<protein>
    <submittedName>
        <fullName evidence="1">Uncharacterized protein</fullName>
    </submittedName>
</protein>
<reference evidence="2" key="1">
    <citation type="submission" date="2018-05" db="EMBL/GenBank/DDBJ databases">
        <authorList>
            <person name="Li X."/>
        </authorList>
    </citation>
    <scope>NUCLEOTIDE SEQUENCE [LARGE SCALE GENOMIC DNA]</scope>
    <source>
        <strain evidence="2">HKS-05</strain>
    </source>
</reference>
<dbReference type="Proteomes" id="UP000249842">
    <property type="component" value="Unassembled WGS sequence"/>
</dbReference>
<sequence length="143" mass="15322">MRHRDAEVVPASVLADAVGRTPLQHYVLWTGRPAIGQPGSLRSRAFGCVHEVGVPVSLRVLLQRAARLDGAAGLNPDVVRNGVRLHQAARPTVVILLERRSSGEFVTVTDIPHAGALHRPLRAGEVVIDARGACRLDLFAHAA</sequence>
<dbReference type="EMBL" id="QFYP01000001">
    <property type="protein sequence ID" value="RAK60389.1"/>
    <property type="molecule type" value="Genomic_DNA"/>
</dbReference>
<dbReference type="AlphaFoldDB" id="A0A328B0F6"/>